<dbReference type="CDD" id="cd21471">
    <property type="entry name" value="CrtC-like"/>
    <property type="match status" value="1"/>
</dbReference>
<proteinExistence type="predicted"/>
<gene>
    <name evidence="2" type="ORF">CBI31_09860</name>
</gene>
<reference evidence="2 3" key="1">
    <citation type="submission" date="2017-05" db="EMBL/GenBank/DDBJ databases">
        <title>Genome of Polynucleobacter sp. MWH-Feld-100.</title>
        <authorList>
            <person name="Hahn M.W."/>
        </authorList>
    </citation>
    <scope>NUCLEOTIDE SEQUENCE [LARGE SCALE GENOMIC DNA]</scope>
    <source>
        <strain evidence="2 3">MWH-Feld-100</strain>
    </source>
</reference>
<dbReference type="EMBL" id="NGUP01000007">
    <property type="protein sequence ID" value="OWS68802.1"/>
    <property type="molecule type" value="Genomic_DNA"/>
</dbReference>
<keyword evidence="1" id="KW-0812">Transmembrane</keyword>
<evidence type="ECO:0000313" key="3">
    <source>
        <dbReference type="Proteomes" id="UP000197528"/>
    </source>
</evidence>
<evidence type="ECO:0000256" key="1">
    <source>
        <dbReference type="SAM" id="Phobius"/>
    </source>
</evidence>
<dbReference type="OrthoDB" id="5491608at2"/>
<evidence type="ECO:0000313" key="2">
    <source>
        <dbReference type="EMBL" id="OWS68802.1"/>
    </source>
</evidence>
<accession>A0A254Q063</accession>
<organism evidence="2 3">
    <name type="scientific">Polynucleobacter campilacus</name>
    <dbReference type="NCBI Taxonomy" id="1743163"/>
    <lineage>
        <taxon>Bacteria</taxon>
        <taxon>Pseudomonadati</taxon>
        <taxon>Pseudomonadota</taxon>
        <taxon>Betaproteobacteria</taxon>
        <taxon>Burkholderiales</taxon>
        <taxon>Burkholderiaceae</taxon>
        <taxon>Polynucleobacter</taxon>
    </lineage>
</organism>
<dbReference type="SUPFAM" id="SSF159245">
    <property type="entry name" value="AttH-like"/>
    <property type="match status" value="1"/>
</dbReference>
<keyword evidence="3" id="KW-1185">Reference proteome</keyword>
<protein>
    <submittedName>
        <fullName evidence="2">Carotenoid 1,2-hydratase</fullName>
    </submittedName>
</protein>
<keyword evidence="1" id="KW-0472">Membrane</keyword>
<sequence>MDALSDDGQHGVVLIAFVGSVFSPYYAWARRGGASVNPENHCSLNVAIYSKGKNRWAMTERGEKQVSRSSTEFVIGPSNLRWDGNKLIVNIEERAVPFGQKVSGTVELYPNTLFNFSTPLDAAGKHRWGPLAPSARVKVNLNSPDLKWEGNAYLDSNEGDEPISKSFHEWDWSRAEMSGGRTSVIYDVREKNAQEKILALTFNPNGTIDHFEAPPRQALPKTIWGIQGHMRNQGSEGLKVIQMLENTPFYTRSVLNSELLGEKVVSFHETLNVPKLTSTATQFMLPWRMPRITW</sequence>
<comment type="caution">
    <text evidence="2">The sequence shown here is derived from an EMBL/GenBank/DDBJ whole genome shotgun (WGS) entry which is preliminary data.</text>
</comment>
<dbReference type="Proteomes" id="UP000197528">
    <property type="component" value="Unassembled WGS sequence"/>
</dbReference>
<keyword evidence="1" id="KW-1133">Transmembrane helix</keyword>
<name>A0A254Q063_9BURK</name>
<feature type="transmembrane region" description="Helical" evidence="1">
    <location>
        <begin position="12"/>
        <end position="29"/>
    </location>
</feature>
<dbReference type="AlphaFoldDB" id="A0A254Q063"/>